<comment type="function">
    <text evidence="15">Involved in base excision repair of DNA damaged by oxidation or by mutagenic agents. Acts as DNA glycosylase that recognizes and removes damaged bases. Has a preference for oxidized purines, such as 7,8-dihydro-8-oxoguanine (8-oxoG). Has AP (apurinic/apyrimidinic) lyase activity and introduces nicks in the DNA strand. Cleaves the DNA backbone by beta-delta elimination to generate a single-strand break at the site of the removed base with both 3'- and 5'-phosphates.</text>
</comment>
<protein>
    <recommendedName>
        <fullName evidence="15">Formamidopyrimidine-DNA glycosylase</fullName>
        <shortName evidence="15">Fapy-DNA glycosylase</shortName>
        <ecNumber evidence="15">3.2.2.23</ecNumber>
    </recommendedName>
    <alternativeName>
        <fullName evidence="15">DNA-(apurinic or apyrimidinic site) lyase MutM</fullName>
        <shortName evidence="15">AP lyase MutM</shortName>
        <ecNumber evidence="15">4.2.99.18</ecNumber>
    </alternativeName>
</protein>
<feature type="active site" description="Proton donor; for delta-elimination activity" evidence="15">
    <location>
        <position position="264"/>
    </location>
</feature>
<dbReference type="InterPro" id="IPR010979">
    <property type="entry name" value="Ribosomal_uS13-like_H2TH"/>
</dbReference>
<dbReference type="Gene3D" id="1.10.8.50">
    <property type="match status" value="1"/>
</dbReference>
<evidence type="ECO:0000256" key="9">
    <source>
        <dbReference type="ARBA" id="ARBA00023125"/>
    </source>
</evidence>
<comment type="subunit">
    <text evidence="3 15">Monomer.</text>
</comment>
<dbReference type="InterPro" id="IPR015887">
    <property type="entry name" value="DNA_glyclase_Znf_dom_DNA_BS"/>
</dbReference>
<feature type="active site" description="Proton donor; for beta-elimination activity" evidence="15">
    <location>
        <position position="60"/>
    </location>
</feature>
<evidence type="ECO:0000313" key="19">
    <source>
        <dbReference type="Proteomes" id="UP001649381"/>
    </source>
</evidence>
<evidence type="ECO:0000256" key="4">
    <source>
        <dbReference type="ARBA" id="ARBA00022723"/>
    </source>
</evidence>
<keyword evidence="4 15" id="KW-0479">Metal-binding</keyword>
<keyword evidence="6 15" id="KW-0863">Zinc-finger</keyword>
<evidence type="ECO:0000259" key="16">
    <source>
        <dbReference type="PROSITE" id="PS51066"/>
    </source>
</evidence>
<dbReference type="InterPro" id="IPR035937">
    <property type="entry name" value="FPG_N"/>
</dbReference>
<dbReference type="SUPFAM" id="SSF57716">
    <property type="entry name" value="Glucocorticoid receptor-like (DNA-binding domain)"/>
    <property type="match status" value="1"/>
</dbReference>
<evidence type="ECO:0000256" key="11">
    <source>
        <dbReference type="ARBA" id="ARBA00023239"/>
    </source>
</evidence>
<dbReference type="SUPFAM" id="SSF46946">
    <property type="entry name" value="S13-like H2TH domain"/>
    <property type="match status" value="1"/>
</dbReference>
<name>A0ABS9GZM0_9BACL</name>
<dbReference type="InterPro" id="IPR010663">
    <property type="entry name" value="Znf_FPG/IleRS"/>
</dbReference>
<evidence type="ECO:0000259" key="17">
    <source>
        <dbReference type="PROSITE" id="PS51068"/>
    </source>
</evidence>
<dbReference type="InterPro" id="IPR012319">
    <property type="entry name" value="FPG_cat"/>
</dbReference>
<evidence type="ECO:0000313" key="18">
    <source>
        <dbReference type="EMBL" id="MCF6138192.1"/>
    </source>
</evidence>
<evidence type="ECO:0000256" key="10">
    <source>
        <dbReference type="ARBA" id="ARBA00023204"/>
    </source>
</evidence>
<evidence type="ECO:0000256" key="7">
    <source>
        <dbReference type="ARBA" id="ARBA00022801"/>
    </source>
</evidence>
<reference evidence="18 19" key="1">
    <citation type="submission" date="2022-01" db="EMBL/GenBank/DDBJ databases">
        <title>Alkalihalobacillus sp. EGI L200015, a novel bacterium isolated from a salt lake sediment.</title>
        <authorList>
            <person name="Gao L."/>
            <person name="Fang B.-Z."/>
            <person name="Li W.-J."/>
        </authorList>
    </citation>
    <scope>NUCLEOTIDE SEQUENCE [LARGE SCALE GENOMIC DNA]</scope>
    <source>
        <strain evidence="18 19">KCTC 12718</strain>
    </source>
</reference>
<comment type="cofactor">
    <cofactor evidence="15">
        <name>Zn(2+)</name>
        <dbReference type="ChEBI" id="CHEBI:29105"/>
    </cofactor>
    <text evidence="15">Binds 1 zinc ion per subunit.</text>
</comment>
<keyword evidence="11 15" id="KW-0456">Lyase</keyword>
<dbReference type="InterPro" id="IPR020629">
    <property type="entry name" value="FPG_Glyclase"/>
</dbReference>
<keyword evidence="9 15" id="KW-0238">DNA-binding</keyword>
<dbReference type="SUPFAM" id="SSF81624">
    <property type="entry name" value="N-terminal domain of MutM-like DNA repair proteins"/>
    <property type="match status" value="1"/>
</dbReference>
<dbReference type="PROSITE" id="PS51068">
    <property type="entry name" value="FPG_CAT"/>
    <property type="match status" value="1"/>
</dbReference>
<evidence type="ECO:0000256" key="14">
    <source>
        <dbReference type="ARBA" id="ARBA00044632"/>
    </source>
</evidence>
<keyword evidence="5 15" id="KW-0227">DNA damage</keyword>
<evidence type="ECO:0000256" key="15">
    <source>
        <dbReference type="HAMAP-Rule" id="MF_00103"/>
    </source>
</evidence>
<feature type="binding site" evidence="15">
    <location>
        <position position="93"/>
    </location>
    <ligand>
        <name>DNA</name>
        <dbReference type="ChEBI" id="CHEBI:16991"/>
    </ligand>
</feature>
<dbReference type="SMART" id="SM00898">
    <property type="entry name" value="Fapy_DNA_glyco"/>
    <property type="match status" value="1"/>
</dbReference>
<comment type="catalytic activity">
    <reaction evidence="14 15">
        <text>2'-deoxyribonucleotide-(2'-deoxyribose 5'-phosphate)-2'-deoxyribonucleotide-DNA = a 3'-end 2'-deoxyribonucleotide-(2,3-dehydro-2,3-deoxyribose 5'-phosphate)-DNA + a 5'-end 5'-phospho-2'-deoxyribonucleoside-DNA + H(+)</text>
        <dbReference type="Rhea" id="RHEA:66592"/>
        <dbReference type="Rhea" id="RHEA-COMP:13180"/>
        <dbReference type="Rhea" id="RHEA-COMP:16897"/>
        <dbReference type="Rhea" id="RHEA-COMP:17067"/>
        <dbReference type="ChEBI" id="CHEBI:15378"/>
        <dbReference type="ChEBI" id="CHEBI:136412"/>
        <dbReference type="ChEBI" id="CHEBI:157695"/>
        <dbReference type="ChEBI" id="CHEBI:167181"/>
        <dbReference type="EC" id="4.2.99.18"/>
    </reaction>
</comment>
<dbReference type="InterPro" id="IPR000214">
    <property type="entry name" value="Znf_DNA_glyclase/AP_lyase"/>
</dbReference>
<comment type="caution">
    <text evidence="15">Lacks conserved residue(s) required for the propagation of feature annotation.</text>
</comment>
<feature type="active site" description="Proton donor" evidence="15">
    <location>
        <position position="3"/>
    </location>
</feature>
<comment type="similarity">
    <text evidence="2 15">Belongs to the FPG family.</text>
</comment>
<dbReference type="HAMAP" id="MF_00103">
    <property type="entry name" value="Fapy_DNA_glycosyl"/>
    <property type="match status" value="1"/>
</dbReference>
<dbReference type="RefSeq" id="WP_236334417.1">
    <property type="nucleotide sequence ID" value="NZ_JAKIJS010000001.1"/>
</dbReference>
<feature type="active site" description="Schiff-base intermediate with DNA" evidence="15">
    <location>
        <position position="2"/>
    </location>
</feature>
<sequence length="274" mass="31028">MPELPEVETVRRTLEHLVLGKTIKGVTVTWPKIIKHPDDVKMFNDLVAGQTIHSVGRRGKFLKILLDDVVLVSHLRMEGRYVYVEGGEEPDKHTHVIFHFTDGTELWYRDVRKFGTMHVYSIGEEESNRPLSLLGPEPFDETFNPEHLWEKLQKTSRKVKPTLLDQAVLVGLGNIYVDEALFRVSIHPETIANKLSKKQVKALHKAIVDTLQEAVDQGGSTIRSYVNSQGDMGMFQQRLAVYARKGEPCLHCGTEIERIVVGGRGTHICPNCQK</sequence>
<evidence type="ECO:0000256" key="3">
    <source>
        <dbReference type="ARBA" id="ARBA00011245"/>
    </source>
</evidence>
<evidence type="ECO:0000256" key="6">
    <source>
        <dbReference type="ARBA" id="ARBA00022771"/>
    </source>
</evidence>
<dbReference type="Pfam" id="PF06827">
    <property type="entry name" value="zf-FPG_IleRS"/>
    <property type="match status" value="1"/>
</dbReference>
<feature type="domain" description="Formamidopyrimidine-DNA glycosylase catalytic" evidence="17">
    <location>
        <begin position="2"/>
        <end position="115"/>
    </location>
</feature>
<evidence type="ECO:0000256" key="2">
    <source>
        <dbReference type="ARBA" id="ARBA00009409"/>
    </source>
</evidence>
<feature type="domain" description="FPG-type" evidence="16">
    <location>
        <begin position="240"/>
        <end position="274"/>
    </location>
</feature>
<feature type="binding site" evidence="15">
    <location>
        <position position="112"/>
    </location>
    <ligand>
        <name>DNA</name>
        <dbReference type="ChEBI" id="CHEBI:16991"/>
    </ligand>
</feature>
<dbReference type="Pfam" id="PF01149">
    <property type="entry name" value="Fapy_DNA_glyco"/>
    <property type="match status" value="1"/>
</dbReference>
<keyword evidence="8 15" id="KW-0862">Zinc</keyword>
<evidence type="ECO:0000256" key="13">
    <source>
        <dbReference type="ARBA" id="ARBA00023295"/>
    </source>
</evidence>
<dbReference type="SMART" id="SM01232">
    <property type="entry name" value="H2TH"/>
    <property type="match status" value="1"/>
</dbReference>
<dbReference type="PROSITE" id="PS01242">
    <property type="entry name" value="ZF_FPG_1"/>
    <property type="match status" value="1"/>
</dbReference>
<dbReference type="PANTHER" id="PTHR22993:SF9">
    <property type="entry name" value="FORMAMIDOPYRIMIDINE-DNA GLYCOSYLASE"/>
    <property type="match status" value="1"/>
</dbReference>
<keyword evidence="7 15" id="KW-0378">Hydrolase</keyword>
<dbReference type="Proteomes" id="UP001649381">
    <property type="component" value="Unassembled WGS sequence"/>
</dbReference>
<dbReference type="Pfam" id="PF06831">
    <property type="entry name" value="H2TH"/>
    <property type="match status" value="1"/>
</dbReference>
<evidence type="ECO:0000256" key="12">
    <source>
        <dbReference type="ARBA" id="ARBA00023268"/>
    </source>
</evidence>
<organism evidence="18 19">
    <name type="scientific">Pseudalkalibacillus berkeleyi</name>
    <dbReference type="NCBI Taxonomy" id="1069813"/>
    <lineage>
        <taxon>Bacteria</taxon>
        <taxon>Bacillati</taxon>
        <taxon>Bacillota</taxon>
        <taxon>Bacilli</taxon>
        <taxon>Bacillales</taxon>
        <taxon>Fictibacillaceae</taxon>
        <taxon>Pseudalkalibacillus</taxon>
    </lineage>
</organism>
<dbReference type="Gene3D" id="3.20.190.10">
    <property type="entry name" value="MutM-like, N-terminal"/>
    <property type="match status" value="1"/>
</dbReference>
<proteinExistence type="inferred from homology"/>
<dbReference type="CDD" id="cd08966">
    <property type="entry name" value="EcFpg-like_N"/>
    <property type="match status" value="1"/>
</dbReference>
<accession>A0ABS9GZM0</accession>
<keyword evidence="19" id="KW-1185">Reference proteome</keyword>
<dbReference type="EC" id="3.2.2.23" evidence="15"/>
<dbReference type="PANTHER" id="PTHR22993">
    <property type="entry name" value="FORMAMIDOPYRIMIDINE-DNA GLYCOSYLASE"/>
    <property type="match status" value="1"/>
</dbReference>
<dbReference type="EC" id="4.2.99.18" evidence="15"/>
<dbReference type="GO" id="GO:0008534">
    <property type="term" value="F:oxidized purine nucleobase lesion DNA N-glycosylase activity"/>
    <property type="evidence" value="ECO:0007669"/>
    <property type="project" value="UniProtKB-EC"/>
</dbReference>
<dbReference type="PROSITE" id="PS51066">
    <property type="entry name" value="ZF_FPG_2"/>
    <property type="match status" value="1"/>
</dbReference>
<keyword evidence="13 15" id="KW-0326">Glycosidase</keyword>
<evidence type="ECO:0000256" key="5">
    <source>
        <dbReference type="ARBA" id="ARBA00022763"/>
    </source>
</evidence>
<comment type="caution">
    <text evidence="18">The sequence shown here is derived from an EMBL/GenBank/DDBJ whole genome shotgun (WGS) entry which is preliminary data.</text>
</comment>
<keyword evidence="12 15" id="KW-0511">Multifunctional enzyme</keyword>
<comment type="catalytic activity">
    <reaction evidence="1 15">
        <text>Hydrolysis of DNA containing ring-opened 7-methylguanine residues, releasing 2,6-diamino-4-hydroxy-5-(N-methyl)formamidopyrimidine.</text>
        <dbReference type="EC" id="3.2.2.23"/>
    </reaction>
</comment>
<keyword evidence="10 15" id="KW-0234">DNA repair</keyword>
<evidence type="ECO:0000256" key="8">
    <source>
        <dbReference type="ARBA" id="ARBA00022833"/>
    </source>
</evidence>
<evidence type="ECO:0000256" key="1">
    <source>
        <dbReference type="ARBA" id="ARBA00001668"/>
    </source>
</evidence>
<dbReference type="NCBIfam" id="NF002211">
    <property type="entry name" value="PRK01103.1"/>
    <property type="match status" value="1"/>
</dbReference>
<dbReference type="NCBIfam" id="TIGR00577">
    <property type="entry name" value="fpg"/>
    <property type="match status" value="1"/>
</dbReference>
<dbReference type="EMBL" id="JAKIJS010000001">
    <property type="protein sequence ID" value="MCF6138192.1"/>
    <property type="molecule type" value="Genomic_DNA"/>
</dbReference>
<gene>
    <name evidence="15 18" type="primary">mutM</name>
    <name evidence="15" type="synonym">fpg</name>
    <name evidence="18" type="ORF">L2716_10695</name>
</gene>
<dbReference type="InterPro" id="IPR015886">
    <property type="entry name" value="H2TH_FPG"/>
</dbReference>